<dbReference type="GeneID" id="99985413"/>
<dbReference type="EMBL" id="FOIR01000001">
    <property type="protein sequence ID" value="SEV91746.1"/>
    <property type="molecule type" value="Genomic_DNA"/>
</dbReference>
<dbReference type="AlphaFoldDB" id="A0A1I0MUR9"/>
<proteinExistence type="predicted"/>
<protein>
    <submittedName>
        <fullName evidence="1">Uncharacterized protein</fullName>
    </submittedName>
</protein>
<gene>
    <name evidence="1" type="ORF">SAMN05216290_0671</name>
</gene>
<name>A0A1I0MUR9_9BACT</name>
<sequence length="457" mass="53484">MYTQLREELEESYRSLNRNWDKIKTLIGGKPEWARWLKDNSHSDDGYSYSVISGTLSWLKVVYEVRNESRVENYSEVEIEKYSQKATKLSRFLEKTILEFEESEFASEELVKSESQSIKYHYWHFNFLHVTPPGGADKRPKIARTLLKVSNSPKEAVLINLEDPQSEDYQGRYDEIGKSGVYAFDLWNKKRNRKLYFKIHFPNTKYRVVIGAYTTFDSEKIYSGRIVLRRIDSQNKDDLKSVLLGRDVTSGFDSIVDHSIQEFLSQRDKNYLMVPNSNGTLNGIKAKTKDSGPFQHIERRFFDFENPRLFLACPILTAQHSSREIDILQDLQTELKTGFPNLIVDLNERNRRHLQDQENEFRLINLESFEKLQGTRFFVIIIEETQKSSFSLVELGFALAKCKYVLILHKAGTVSKKIEELKMVESRHVRVQDFKNSIVEDFPSIKQWIISFIGDFS</sequence>
<dbReference type="RefSeq" id="WP_090256965.1">
    <property type="nucleotide sequence ID" value="NZ_FOIR01000001.1"/>
</dbReference>
<reference evidence="2" key="1">
    <citation type="submission" date="2016-10" db="EMBL/GenBank/DDBJ databases">
        <authorList>
            <person name="Varghese N."/>
            <person name="Submissions S."/>
        </authorList>
    </citation>
    <scope>NUCLEOTIDE SEQUENCE [LARGE SCALE GENOMIC DNA]</scope>
    <source>
        <strain evidence="2">CGMCC 1.12402</strain>
    </source>
</reference>
<organism evidence="1 2">
    <name type="scientific">Roseivirga pacifica</name>
    <dbReference type="NCBI Taxonomy" id="1267423"/>
    <lineage>
        <taxon>Bacteria</taxon>
        <taxon>Pseudomonadati</taxon>
        <taxon>Bacteroidota</taxon>
        <taxon>Cytophagia</taxon>
        <taxon>Cytophagales</taxon>
        <taxon>Roseivirgaceae</taxon>
        <taxon>Roseivirga</taxon>
    </lineage>
</organism>
<dbReference type="Proteomes" id="UP000199437">
    <property type="component" value="Unassembled WGS sequence"/>
</dbReference>
<evidence type="ECO:0000313" key="2">
    <source>
        <dbReference type="Proteomes" id="UP000199437"/>
    </source>
</evidence>
<accession>A0A1I0MUR9</accession>
<evidence type="ECO:0000313" key="1">
    <source>
        <dbReference type="EMBL" id="SEV91746.1"/>
    </source>
</evidence>
<keyword evidence="2" id="KW-1185">Reference proteome</keyword>
<dbReference type="STRING" id="1267423.SAMN05216290_0671"/>